<organism evidence="1 2">
    <name type="scientific">Trichodelitschia bisporula</name>
    <dbReference type="NCBI Taxonomy" id="703511"/>
    <lineage>
        <taxon>Eukaryota</taxon>
        <taxon>Fungi</taxon>
        <taxon>Dikarya</taxon>
        <taxon>Ascomycota</taxon>
        <taxon>Pezizomycotina</taxon>
        <taxon>Dothideomycetes</taxon>
        <taxon>Dothideomycetes incertae sedis</taxon>
        <taxon>Phaeotrichales</taxon>
        <taxon>Phaeotrichaceae</taxon>
        <taxon>Trichodelitschia</taxon>
    </lineage>
</organism>
<reference evidence="1" key="1">
    <citation type="journal article" date="2020" name="Stud. Mycol.">
        <title>101 Dothideomycetes genomes: a test case for predicting lifestyles and emergence of pathogens.</title>
        <authorList>
            <person name="Haridas S."/>
            <person name="Albert R."/>
            <person name="Binder M."/>
            <person name="Bloem J."/>
            <person name="Labutti K."/>
            <person name="Salamov A."/>
            <person name="Andreopoulos B."/>
            <person name="Baker S."/>
            <person name="Barry K."/>
            <person name="Bills G."/>
            <person name="Bluhm B."/>
            <person name="Cannon C."/>
            <person name="Castanera R."/>
            <person name="Culley D."/>
            <person name="Daum C."/>
            <person name="Ezra D."/>
            <person name="Gonzalez J."/>
            <person name="Henrissat B."/>
            <person name="Kuo A."/>
            <person name="Liang C."/>
            <person name="Lipzen A."/>
            <person name="Lutzoni F."/>
            <person name="Magnuson J."/>
            <person name="Mondo S."/>
            <person name="Nolan M."/>
            <person name="Ohm R."/>
            <person name="Pangilinan J."/>
            <person name="Park H.-J."/>
            <person name="Ramirez L."/>
            <person name="Alfaro M."/>
            <person name="Sun H."/>
            <person name="Tritt A."/>
            <person name="Yoshinaga Y."/>
            <person name="Zwiers L.-H."/>
            <person name="Turgeon B."/>
            <person name="Goodwin S."/>
            <person name="Spatafora J."/>
            <person name="Crous P."/>
            <person name="Grigoriev I."/>
        </authorList>
    </citation>
    <scope>NUCLEOTIDE SEQUENCE</scope>
    <source>
        <strain evidence="1">CBS 262.69</strain>
    </source>
</reference>
<keyword evidence="2" id="KW-1185">Reference proteome</keyword>
<dbReference type="EMBL" id="ML996710">
    <property type="protein sequence ID" value="KAF2395838.1"/>
    <property type="molecule type" value="Genomic_DNA"/>
</dbReference>
<evidence type="ECO:0000313" key="2">
    <source>
        <dbReference type="Proteomes" id="UP000799640"/>
    </source>
</evidence>
<sequence length="103" mass="11001">MPRTTAIAIIRDASTSPLVSERDSIITALLFVRNTDPDVPPTIPSKKNLKSSGKGTIKTSALKKYKAVHKASTAKPKKKLFQAVDAEMAATLGAILPGLPKEF</sequence>
<dbReference type="Proteomes" id="UP000799640">
    <property type="component" value="Unassembled WGS sequence"/>
</dbReference>
<name>A0A6G1HIF5_9PEZI</name>
<gene>
    <name evidence="1" type="ORF">EJ06DRAFT_525083</name>
</gene>
<dbReference type="AlphaFoldDB" id="A0A6G1HIF5"/>
<accession>A0A6G1HIF5</accession>
<protein>
    <submittedName>
        <fullName evidence="1">Uncharacterized protein</fullName>
    </submittedName>
</protein>
<evidence type="ECO:0000313" key="1">
    <source>
        <dbReference type="EMBL" id="KAF2395838.1"/>
    </source>
</evidence>
<proteinExistence type="predicted"/>